<dbReference type="AlphaFoldDB" id="A0A0A9HHZ1"/>
<reference evidence="1" key="1">
    <citation type="submission" date="2014-09" db="EMBL/GenBank/DDBJ databases">
        <authorList>
            <person name="Magalhaes I.L.F."/>
            <person name="Oliveira U."/>
            <person name="Santos F.R."/>
            <person name="Vidigal T.H.D.A."/>
            <person name="Brescovit A.D."/>
            <person name="Santos A.J."/>
        </authorList>
    </citation>
    <scope>NUCLEOTIDE SEQUENCE</scope>
    <source>
        <tissue evidence="1">Shoot tissue taken approximately 20 cm above the soil surface</tissue>
    </source>
</reference>
<reference evidence="1" key="2">
    <citation type="journal article" date="2015" name="Data Brief">
        <title>Shoot transcriptome of the giant reed, Arundo donax.</title>
        <authorList>
            <person name="Barrero R.A."/>
            <person name="Guerrero F.D."/>
            <person name="Moolhuijzen P."/>
            <person name="Goolsby J.A."/>
            <person name="Tidwell J."/>
            <person name="Bellgard S.E."/>
            <person name="Bellgard M.I."/>
        </authorList>
    </citation>
    <scope>NUCLEOTIDE SEQUENCE</scope>
    <source>
        <tissue evidence="1">Shoot tissue taken approximately 20 cm above the soil surface</tissue>
    </source>
</reference>
<evidence type="ECO:0000313" key="1">
    <source>
        <dbReference type="EMBL" id="JAE35434.1"/>
    </source>
</evidence>
<accession>A0A0A9HHZ1</accession>
<dbReference type="EMBL" id="GBRH01162462">
    <property type="protein sequence ID" value="JAE35434.1"/>
    <property type="molecule type" value="Transcribed_RNA"/>
</dbReference>
<name>A0A0A9HHZ1_ARUDO</name>
<organism evidence="1">
    <name type="scientific">Arundo donax</name>
    <name type="common">Giant reed</name>
    <name type="synonym">Donax arundinaceus</name>
    <dbReference type="NCBI Taxonomy" id="35708"/>
    <lineage>
        <taxon>Eukaryota</taxon>
        <taxon>Viridiplantae</taxon>
        <taxon>Streptophyta</taxon>
        <taxon>Embryophyta</taxon>
        <taxon>Tracheophyta</taxon>
        <taxon>Spermatophyta</taxon>
        <taxon>Magnoliopsida</taxon>
        <taxon>Liliopsida</taxon>
        <taxon>Poales</taxon>
        <taxon>Poaceae</taxon>
        <taxon>PACMAD clade</taxon>
        <taxon>Arundinoideae</taxon>
        <taxon>Arundineae</taxon>
        <taxon>Arundo</taxon>
    </lineage>
</organism>
<sequence>MVNIYIQKKIYNTSTALASKPTKIHLIRDLLHIQPVTSKFPKRMCIVICQI</sequence>
<protein>
    <submittedName>
        <fullName evidence="1">Uncharacterized protein</fullName>
    </submittedName>
</protein>
<proteinExistence type="predicted"/>